<feature type="signal peptide" evidence="1">
    <location>
        <begin position="1"/>
        <end position="22"/>
    </location>
</feature>
<dbReference type="Proteomes" id="UP001243717">
    <property type="component" value="Unassembled WGS sequence"/>
</dbReference>
<comment type="caution">
    <text evidence="3">The sequence shown here is derived from an EMBL/GenBank/DDBJ whole genome shotgun (WGS) entry which is preliminary data.</text>
</comment>
<dbReference type="PANTHER" id="PTHR30189">
    <property type="entry name" value="LPS-ASSEMBLY PROTEIN"/>
    <property type="match status" value="1"/>
</dbReference>
<gene>
    <name evidence="3" type="primary">lptD</name>
    <name evidence="3" type="ORF">QEH59_11460</name>
</gene>
<dbReference type="PANTHER" id="PTHR30189:SF1">
    <property type="entry name" value="LPS-ASSEMBLY PROTEIN LPTD"/>
    <property type="match status" value="1"/>
</dbReference>
<evidence type="ECO:0000256" key="1">
    <source>
        <dbReference type="SAM" id="SignalP"/>
    </source>
</evidence>
<proteinExistence type="predicted"/>
<dbReference type="InterPro" id="IPR050218">
    <property type="entry name" value="LptD"/>
</dbReference>
<dbReference type="EMBL" id="JARXIC010000017">
    <property type="protein sequence ID" value="MDQ8195046.1"/>
    <property type="molecule type" value="Genomic_DNA"/>
</dbReference>
<dbReference type="Pfam" id="PF04453">
    <property type="entry name" value="LptD"/>
    <property type="match status" value="1"/>
</dbReference>
<name>A0ABU1AJS6_9BACT</name>
<organism evidence="3 4">
    <name type="scientific">Thalassobacterium sedimentorum</name>
    <dbReference type="NCBI Taxonomy" id="3041258"/>
    <lineage>
        <taxon>Bacteria</taxon>
        <taxon>Pseudomonadati</taxon>
        <taxon>Verrucomicrobiota</taxon>
        <taxon>Opitutia</taxon>
        <taxon>Puniceicoccales</taxon>
        <taxon>Coraliomargaritaceae</taxon>
        <taxon>Thalassobacterium</taxon>
    </lineage>
</organism>
<feature type="domain" description="LptD C-terminal" evidence="2">
    <location>
        <begin position="280"/>
        <end position="643"/>
    </location>
</feature>
<evidence type="ECO:0000259" key="2">
    <source>
        <dbReference type="Pfam" id="PF04453"/>
    </source>
</evidence>
<evidence type="ECO:0000313" key="4">
    <source>
        <dbReference type="Proteomes" id="UP001243717"/>
    </source>
</evidence>
<keyword evidence="1" id="KW-0732">Signal</keyword>
<feature type="chain" id="PRO_5046195427" evidence="1">
    <location>
        <begin position="23"/>
        <end position="719"/>
    </location>
</feature>
<accession>A0ABU1AJS6</accession>
<sequence>MLVNARNTSFLFSLTLSISLNAALPELSSLEPLEFDEDAQRLVARGDARLDFDNTRIRADRITYYQDYALADADGNVVISRDGGRLITERLSFDANDSIFSVDYLRTGQWPYYVTGVSAGGTTQNTTVQGATVYYGNPSKFGLSVSSDEIRYVNDENEGEYVSMDGATFRVGSVPVFYLPGYRHYLSSAPYMVDANAGSDGELGYYLQTTTLFPVASWLRAGVNLDYYSQRGVLAGPTAQYAYNSAQQSIVGALSTGAINDTGSDSERDLDSLGNQIESQRGFAEWRHKHHIGERFTATASVSYWSDSEVTRDFRDDIFDDNERPDTFAEAVYAGDNYLLSAFGRFRPNDFQLVQERSPEVRLDILPIPIFNTGAYQRASFSYAQLREDFDQNAPTIGVESEADRFDLTYRIERPILLSDWLTLTPLAGARLTQYDNQQIDNYFRPSALSPLEDSFNREIYELGFDLEARAYASYPTTNKTWDIDGLRHLVRPILRYRYYSDPDDVNEIATIDREVFDLQRPLLDLSDLRNVDQINETHLVRLGVENLFQTRAKGYGSRTLAALNFYQDILFEKELRYDGDEEDTFNATWVELVLTPAPWLKFDLASRFKTETLSLEELRTRTTLKSGEIWEIGLSTDLLNQQIDQYRLDFIYRINERYSFLSDVDFDADTGDFTKIRVGLRTRIGNTWELVYALTFREGAQRESDVEFQIQLSLAGDE</sequence>
<evidence type="ECO:0000313" key="3">
    <source>
        <dbReference type="EMBL" id="MDQ8195046.1"/>
    </source>
</evidence>
<reference evidence="3 4" key="1">
    <citation type="submission" date="2023-04" db="EMBL/GenBank/DDBJ databases">
        <title>A novel bacteria isolated from coastal sediment.</title>
        <authorList>
            <person name="Liu X.-J."/>
            <person name="Du Z.-J."/>
        </authorList>
    </citation>
    <scope>NUCLEOTIDE SEQUENCE [LARGE SCALE GENOMIC DNA]</scope>
    <source>
        <strain evidence="3 4">SDUM461004</strain>
    </source>
</reference>
<dbReference type="InterPro" id="IPR007543">
    <property type="entry name" value="LptD_C"/>
</dbReference>
<keyword evidence="4" id="KW-1185">Reference proteome</keyword>
<dbReference type="RefSeq" id="WP_308985505.1">
    <property type="nucleotide sequence ID" value="NZ_JARXIC010000017.1"/>
</dbReference>
<protein>
    <submittedName>
        <fullName evidence="3">LPS assembly protein LptD</fullName>
    </submittedName>
</protein>